<dbReference type="PANTHER" id="PTHR30273">
    <property type="entry name" value="PERIPLASMIC SIGNAL SENSOR AND SIGMA FACTOR ACTIVATOR FECR-RELATED"/>
    <property type="match status" value="1"/>
</dbReference>
<sequence>MKKLLEKYIEGNCSEQELKEAVELLKEPFVKPEVREVMQSRWTECENSKDVDLQKSEEILHQIHHRINLMEEQPSTLKRIYLGFSKVAAILIIPLLIVAGAFIVRTINAKKYLAQTTVSVPLGATSQLQLPDGTKVWLNSGSTLTYPLSFRKHHTRLVELHGEGYFKVAKDKTAPFIVDMADMDVKVTGTVFNARAYDDEAYATVALVEGSVDLGSQADKGKEFTKYGSLIPYEVAFLNKRDNQLKIEAKSDLDKYTAWREGRTVFDNDPIEIVADKFEKLFNVKVKIEGKDLLQYRFTATFVNETLERALKILSISSPIRYKIIEGDKDSNGAFRQRTIILSKANHKETEQ</sequence>
<dbReference type="RefSeq" id="WP_106543763.1">
    <property type="nucleotide sequence ID" value="NZ_BLAU01000001.1"/>
</dbReference>
<keyword evidence="7" id="KW-1185">Reference proteome</keyword>
<evidence type="ECO:0000313" key="6">
    <source>
        <dbReference type="Proteomes" id="UP000240621"/>
    </source>
</evidence>
<reference evidence="5 6" key="1">
    <citation type="submission" date="2018-03" db="EMBL/GenBank/DDBJ databases">
        <title>Genomic Encyclopedia of Archaeal and Bacterial Type Strains, Phase II (KMG-II): from individual species to whole genera.</title>
        <authorList>
            <person name="Goeker M."/>
        </authorList>
    </citation>
    <scope>NUCLEOTIDE SEQUENCE [LARGE SCALE GENOMIC DNA]</scope>
    <source>
        <strain evidence="5 6">DSM 27267</strain>
    </source>
</reference>
<dbReference type="Pfam" id="PF04773">
    <property type="entry name" value="FecR"/>
    <property type="match status" value="1"/>
</dbReference>
<reference evidence="4 7" key="2">
    <citation type="submission" date="2019-10" db="EMBL/GenBank/DDBJ databases">
        <title>Prolixibacter strains distinguished by the presence of nitrate reductase genes were adept at nitrate-dependent anaerobic corrosion of metallic iron and carbon steel.</title>
        <authorList>
            <person name="Iino T."/>
            <person name="Shono N."/>
            <person name="Ito K."/>
            <person name="Nakamura R."/>
            <person name="Sueoka K."/>
            <person name="Harayama S."/>
            <person name="Ohkuma M."/>
        </authorList>
    </citation>
    <scope>NUCLEOTIDE SEQUENCE [LARGE SCALE GENOMIC DNA]</scope>
    <source>
        <strain evidence="4 7">MIC1-1</strain>
    </source>
</reference>
<gene>
    <name evidence="5" type="ORF">CLV93_11492</name>
    <name evidence="4" type="ORF">JCM18694_22960</name>
</gene>
<dbReference type="PANTHER" id="PTHR30273:SF2">
    <property type="entry name" value="PROTEIN FECR"/>
    <property type="match status" value="1"/>
</dbReference>
<dbReference type="Gene3D" id="3.55.50.30">
    <property type="match status" value="1"/>
</dbReference>
<dbReference type="InterPro" id="IPR032508">
    <property type="entry name" value="FecR_C"/>
</dbReference>
<dbReference type="Gene3D" id="2.60.120.1440">
    <property type="match status" value="1"/>
</dbReference>
<dbReference type="InterPro" id="IPR012373">
    <property type="entry name" value="Ferrdict_sens_TM"/>
</dbReference>
<evidence type="ECO:0000313" key="5">
    <source>
        <dbReference type="EMBL" id="PSK80655.1"/>
    </source>
</evidence>
<dbReference type="PIRSF" id="PIRSF018266">
    <property type="entry name" value="FecR"/>
    <property type="match status" value="1"/>
</dbReference>
<proteinExistence type="predicted"/>
<feature type="domain" description="FecR protein" evidence="2">
    <location>
        <begin position="117"/>
        <end position="212"/>
    </location>
</feature>
<dbReference type="AlphaFoldDB" id="A0A2P8C6S5"/>
<dbReference type="OrthoDB" id="676789at2"/>
<comment type="caution">
    <text evidence="5">The sequence shown here is derived from an EMBL/GenBank/DDBJ whole genome shotgun (WGS) entry which is preliminary data.</text>
</comment>
<evidence type="ECO:0000313" key="4">
    <source>
        <dbReference type="EMBL" id="GET22050.1"/>
    </source>
</evidence>
<dbReference type="InterPro" id="IPR006860">
    <property type="entry name" value="FecR"/>
</dbReference>
<protein>
    <submittedName>
        <fullName evidence="4">Anti-sigma factor</fullName>
    </submittedName>
    <submittedName>
        <fullName evidence="5">Ferric-dicitrate binding protein FerR (Iron transport regulator)</fullName>
    </submittedName>
</protein>
<keyword evidence="1" id="KW-0472">Membrane</keyword>
<dbReference type="EMBL" id="PYGC01000014">
    <property type="protein sequence ID" value="PSK80655.1"/>
    <property type="molecule type" value="Genomic_DNA"/>
</dbReference>
<evidence type="ECO:0000259" key="3">
    <source>
        <dbReference type="Pfam" id="PF16344"/>
    </source>
</evidence>
<dbReference type="Pfam" id="PF16344">
    <property type="entry name" value="FecR_C"/>
    <property type="match status" value="1"/>
</dbReference>
<keyword evidence="1" id="KW-1133">Transmembrane helix</keyword>
<dbReference type="Proteomes" id="UP000240621">
    <property type="component" value="Unassembled WGS sequence"/>
</dbReference>
<feature type="transmembrane region" description="Helical" evidence="1">
    <location>
        <begin position="80"/>
        <end position="104"/>
    </location>
</feature>
<evidence type="ECO:0000259" key="2">
    <source>
        <dbReference type="Pfam" id="PF04773"/>
    </source>
</evidence>
<dbReference type="GO" id="GO:0016989">
    <property type="term" value="F:sigma factor antagonist activity"/>
    <property type="evidence" value="ECO:0007669"/>
    <property type="project" value="TreeGrafter"/>
</dbReference>
<feature type="domain" description="Protein FecR C-terminal" evidence="3">
    <location>
        <begin position="264"/>
        <end position="328"/>
    </location>
</feature>
<evidence type="ECO:0000313" key="7">
    <source>
        <dbReference type="Proteomes" id="UP000396862"/>
    </source>
</evidence>
<dbReference type="EMBL" id="BLAU01000001">
    <property type="protein sequence ID" value="GET22050.1"/>
    <property type="molecule type" value="Genomic_DNA"/>
</dbReference>
<dbReference type="Proteomes" id="UP000396862">
    <property type="component" value="Unassembled WGS sequence"/>
</dbReference>
<accession>A0A2P8C6S5</accession>
<keyword evidence="1" id="KW-0812">Transmembrane</keyword>
<evidence type="ECO:0000256" key="1">
    <source>
        <dbReference type="SAM" id="Phobius"/>
    </source>
</evidence>
<organism evidence="5 6">
    <name type="scientific">Prolixibacter denitrificans</name>
    <dbReference type="NCBI Taxonomy" id="1541063"/>
    <lineage>
        <taxon>Bacteria</taxon>
        <taxon>Pseudomonadati</taxon>
        <taxon>Bacteroidota</taxon>
        <taxon>Bacteroidia</taxon>
        <taxon>Marinilabiliales</taxon>
        <taxon>Prolixibacteraceae</taxon>
        <taxon>Prolixibacter</taxon>
    </lineage>
</organism>
<name>A0A2P8C6S5_9BACT</name>